<dbReference type="PATRIC" id="fig|1183438.3.peg.1468"/>
<dbReference type="Gene3D" id="3.40.50.10380">
    <property type="entry name" value="Malic enzyme, N-terminal domain"/>
    <property type="match status" value="1"/>
</dbReference>
<dbReference type="SUPFAM" id="SSF51735">
    <property type="entry name" value="NAD(P)-binding Rossmann-fold domains"/>
    <property type="match status" value="1"/>
</dbReference>
<dbReference type="InterPro" id="IPR045865">
    <property type="entry name" value="ACT-like_dom_sf"/>
</dbReference>
<dbReference type="SMART" id="SM01274">
    <property type="entry name" value="malic"/>
    <property type="match status" value="1"/>
</dbReference>
<dbReference type="GO" id="GO:0046872">
    <property type="term" value="F:metal ion binding"/>
    <property type="evidence" value="ECO:0007669"/>
    <property type="project" value="UniProtKB-KW"/>
</dbReference>
<proteinExistence type="inferred from homology"/>
<evidence type="ECO:0000259" key="5">
    <source>
        <dbReference type="PROSITE" id="PS51671"/>
    </source>
</evidence>
<dbReference type="STRING" id="1183438.GKIL_1489"/>
<dbReference type="EC" id="1.1.1.38" evidence="6"/>
<dbReference type="Pfam" id="PF03949">
    <property type="entry name" value="Malic_M"/>
    <property type="match status" value="1"/>
</dbReference>
<dbReference type="PROSITE" id="PS51671">
    <property type="entry name" value="ACT"/>
    <property type="match status" value="1"/>
</dbReference>
<dbReference type="HOGENOM" id="CLU_034446_2_1_3"/>
<dbReference type="Proteomes" id="UP000017396">
    <property type="component" value="Chromosome"/>
</dbReference>
<reference evidence="6 7" key="1">
    <citation type="journal article" date="2013" name="PLoS ONE">
        <title>Cultivation and Complete Genome Sequencing of Gloeobacter kilaueensis sp. nov., from a Lava Cave in Kilauea Caldera, Hawai'i.</title>
        <authorList>
            <person name="Saw J.H."/>
            <person name="Schatz M."/>
            <person name="Brown M.V."/>
            <person name="Kunkel D.D."/>
            <person name="Foster J.S."/>
            <person name="Shick H."/>
            <person name="Christensen S."/>
            <person name="Hou S."/>
            <person name="Wan X."/>
            <person name="Donachie S.P."/>
        </authorList>
    </citation>
    <scope>NUCLEOTIDE SEQUENCE [LARGE SCALE GENOMIC DNA]</scope>
    <source>
        <strain evidence="7">JS</strain>
    </source>
</reference>
<evidence type="ECO:0000256" key="1">
    <source>
        <dbReference type="ARBA" id="ARBA00008785"/>
    </source>
</evidence>
<dbReference type="GO" id="GO:0051287">
    <property type="term" value="F:NAD binding"/>
    <property type="evidence" value="ECO:0007669"/>
    <property type="project" value="InterPro"/>
</dbReference>
<evidence type="ECO:0000256" key="2">
    <source>
        <dbReference type="ARBA" id="ARBA00023002"/>
    </source>
</evidence>
<dbReference type="KEGG" id="glj:GKIL_1489"/>
<dbReference type="InterPro" id="IPR037062">
    <property type="entry name" value="Malic_N_dom_sf"/>
</dbReference>
<name>U5QJ80_GLOK1</name>
<dbReference type="Pfam" id="PF00390">
    <property type="entry name" value="malic"/>
    <property type="match status" value="1"/>
</dbReference>
<dbReference type="OrthoDB" id="9805787at2"/>
<dbReference type="CDD" id="cd05311">
    <property type="entry name" value="NAD_bind_2_malic_enz"/>
    <property type="match status" value="1"/>
</dbReference>
<dbReference type="Pfam" id="PF01842">
    <property type="entry name" value="ACT"/>
    <property type="match status" value="1"/>
</dbReference>
<dbReference type="eggNOG" id="COG0281">
    <property type="taxonomic scope" value="Bacteria"/>
</dbReference>
<dbReference type="PRINTS" id="PR00072">
    <property type="entry name" value="MALOXRDTASE"/>
</dbReference>
<evidence type="ECO:0000256" key="4">
    <source>
        <dbReference type="RuleBase" id="RU003427"/>
    </source>
</evidence>
<dbReference type="SUPFAM" id="SSF53223">
    <property type="entry name" value="Aminoacid dehydrogenase-like, N-terminal domain"/>
    <property type="match status" value="1"/>
</dbReference>
<evidence type="ECO:0000313" key="6">
    <source>
        <dbReference type="EMBL" id="AGY57735.1"/>
    </source>
</evidence>
<dbReference type="InterPro" id="IPR046346">
    <property type="entry name" value="Aminoacid_DH-like_N_sf"/>
</dbReference>
<dbReference type="GO" id="GO:0016616">
    <property type="term" value="F:oxidoreductase activity, acting on the CH-OH group of donors, NAD or NADP as acceptor"/>
    <property type="evidence" value="ECO:0007669"/>
    <property type="project" value="InterPro"/>
</dbReference>
<keyword evidence="7" id="KW-1185">Reference proteome</keyword>
<dbReference type="InterPro" id="IPR012302">
    <property type="entry name" value="Malic_NAD-bd"/>
</dbReference>
<protein>
    <submittedName>
        <fullName evidence="6">Malate dehydrogenase</fullName>
        <ecNumber evidence="6">1.1.1.38</ecNumber>
    </submittedName>
</protein>
<feature type="domain" description="ACT" evidence="5">
    <location>
        <begin position="13"/>
        <end position="87"/>
    </location>
</feature>
<dbReference type="SUPFAM" id="SSF55021">
    <property type="entry name" value="ACT-like"/>
    <property type="match status" value="1"/>
</dbReference>
<dbReference type="GO" id="GO:0004470">
    <property type="term" value="F:malic enzyme activity"/>
    <property type="evidence" value="ECO:0007669"/>
    <property type="project" value="InterPro"/>
</dbReference>
<organism evidence="6 7">
    <name type="scientific">Gloeobacter kilaueensis (strain ATCC BAA-2537 / CCAP 1431/1 / ULC 316 / JS1)</name>
    <dbReference type="NCBI Taxonomy" id="1183438"/>
    <lineage>
        <taxon>Bacteria</taxon>
        <taxon>Bacillati</taxon>
        <taxon>Cyanobacteriota</taxon>
        <taxon>Cyanophyceae</taxon>
        <taxon>Gloeobacterales</taxon>
        <taxon>Gloeobacteraceae</taxon>
        <taxon>Gloeobacter</taxon>
    </lineage>
</organism>
<sequence length="462" mass="48752">MTRLTPNSSYSLILRIHLPNEPGMLARAIDAIALAGGNIGAIEMVAQERAFLVRDIVVDAASEEHAHAIVEQVRAVPELKLLLAEDRTFHLHQGGKIAIVGKTPLKSKSDLAMAYTPGVGRICLAIADEPERVYELTIKRNTVAVVTDGSAVLGLGNIGPAGALPVMEGKALLFKEFANLDAFPVCLGTQDVDAIVETVERIATVFGGINLEDISAPRCFEVERKLQERLDIPVFHDDQHGTAIVVLAALENALKLVHKSLDTVRIVINGAGAAGIAIHQLLTAAGARSIVVCDTHGIVSAGRSDLSDEKRSVAVAEAGDLTAAMDRADVFLGVSRGNVVSRQMLSGMARDPIVFAMANPIPEILPEEAAGLVAVMATGRSDYPNQINNVLAFPGIFRGALDCRARVVNLEMKMAAARAIAGLTSAADLTAESVIPSVFDRRVVEAVSAAVQQAARATGVTK</sequence>
<dbReference type="InterPro" id="IPR036291">
    <property type="entry name" value="NAD(P)-bd_dom_sf"/>
</dbReference>
<dbReference type="InterPro" id="IPR051674">
    <property type="entry name" value="Malate_Decarboxylase"/>
</dbReference>
<dbReference type="Gene3D" id="3.40.50.720">
    <property type="entry name" value="NAD(P)-binding Rossmann-like Domain"/>
    <property type="match status" value="1"/>
</dbReference>
<keyword evidence="2 6" id="KW-0560">Oxidoreductase</keyword>
<dbReference type="EMBL" id="CP003587">
    <property type="protein sequence ID" value="AGY57735.1"/>
    <property type="molecule type" value="Genomic_DNA"/>
</dbReference>
<dbReference type="InterPro" id="IPR002912">
    <property type="entry name" value="ACT_dom"/>
</dbReference>
<dbReference type="AlphaFoldDB" id="U5QJ80"/>
<dbReference type="InterPro" id="IPR001891">
    <property type="entry name" value="Malic_OxRdtase"/>
</dbReference>
<comment type="similarity">
    <text evidence="1 4">Belongs to the malic enzymes family.</text>
</comment>
<dbReference type="InterPro" id="IPR012301">
    <property type="entry name" value="Malic_N_dom"/>
</dbReference>
<dbReference type="InterPro" id="IPR045213">
    <property type="entry name" value="Malic_NAD-bd_bact_type"/>
</dbReference>
<gene>
    <name evidence="6" type="primary">sfcA</name>
    <name evidence="6" type="ORF">GKIL_1489</name>
</gene>
<comment type="pathway">
    <text evidence="3">Amino-acid biosynthesis.</text>
</comment>
<evidence type="ECO:0000256" key="3">
    <source>
        <dbReference type="ARBA" id="ARBA00029440"/>
    </source>
</evidence>
<keyword evidence="4" id="KW-0479">Metal-binding</keyword>
<dbReference type="PANTHER" id="PTHR43237:SF4">
    <property type="entry name" value="NADP-DEPENDENT MALIC ENZYME"/>
    <property type="match status" value="1"/>
</dbReference>
<accession>U5QJ80</accession>
<dbReference type="PANTHER" id="PTHR43237">
    <property type="entry name" value="NADP-DEPENDENT MALIC ENZYME"/>
    <property type="match status" value="1"/>
</dbReference>
<dbReference type="RefSeq" id="WP_023172841.1">
    <property type="nucleotide sequence ID" value="NC_022600.1"/>
</dbReference>
<evidence type="ECO:0000313" key="7">
    <source>
        <dbReference type="Proteomes" id="UP000017396"/>
    </source>
</evidence>
<dbReference type="SMART" id="SM00919">
    <property type="entry name" value="Malic_M"/>
    <property type="match status" value="1"/>
</dbReference>
<dbReference type="FunFam" id="3.40.50.720:FF:000095">
    <property type="entry name" value="NADP-dependent malic enzyme"/>
    <property type="match status" value="1"/>
</dbReference>